<dbReference type="GO" id="GO:0006260">
    <property type="term" value="P:DNA replication"/>
    <property type="evidence" value="ECO:0007669"/>
    <property type="project" value="UniProtKB-UniRule"/>
</dbReference>
<dbReference type="GO" id="GO:0000731">
    <property type="term" value="P:DNA synthesis involved in DNA repair"/>
    <property type="evidence" value="ECO:0007669"/>
    <property type="project" value="TreeGrafter"/>
</dbReference>
<keyword evidence="9" id="KW-0742">SOS response</keyword>
<reference evidence="11 12" key="1">
    <citation type="submission" date="2013-04" db="EMBL/GenBank/DDBJ databases">
        <title>Oceanococcus atlanticus 22II-S10r2 Genome Sequencing.</title>
        <authorList>
            <person name="Lai Q."/>
            <person name="Li G."/>
            <person name="Shao Z."/>
        </authorList>
    </citation>
    <scope>NUCLEOTIDE SEQUENCE [LARGE SCALE GENOMIC DNA]</scope>
    <source>
        <strain evidence="11 12">22II-S10r2</strain>
    </source>
</reference>
<dbReference type="GO" id="GO:0003697">
    <property type="term" value="F:single-stranded DNA binding"/>
    <property type="evidence" value="ECO:0007669"/>
    <property type="project" value="UniProtKB-UniRule"/>
</dbReference>
<comment type="subcellular location">
    <subcellularLocation>
        <location evidence="1 9">Cytoplasm</location>
    </subcellularLocation>
</comment>
<evidence type="ECO:0000256" key="1">
    <source>
        <dbReference type="ARBA" id="ARBA00004496"/>
    </source>
</evidence>
<gene>
    <name evidence="9 11" type="primary">recF</name>
    <name evidence="11" type="ORF">ATO7_06735</name>
</gene>
<comment type="caution">
    <text evidence="11">The sequence shown here is derived from an EMBL/GenBank/DDBJ whole genome shotgun (WGS) entry which is preliminary data.</text>
</comment>
<dbReference type="GO" id="GO:0005737">
    <property type="term" value="C:cytoplasm"/>
    <property type="evidence" value="ECO:0007669"/>
    <property type="project" value="UniProtKB-SubCell"/>
</dbReference>
<evidence type="ECO:0000256" key="9">
    <source>
        <dbReference type="HAMAP-Rule" id="MF_00365"/>
    </source>
</evidence>
<dbReference type="EMBL" id="AQQV01000001">
    <property type="protein sequence ID" value="ORE89556.1"/>
    <property type="molecule type" value="Genomic_DNA"/>
</dbReference>
<organism evidence="11 12">
    <name type="scientific">Oceanococcus atlanticus</name>
    <dbReference type="NCBI Taxonomy" id="1317117"/>
    <lineage>
        <taxon>Bacteria</taxon>
        <taxon>Pseudomonadati</taxon>
        <taxon>Pseudomonadota</taxon>
        <taxon>Gammaproteobacteria</taxon>
        <taxon>Chromatiales</taxon>
        <taxon>Oceanococcaceae</taxon>
        <taxon>Oceanococcus</taxon>
    </lineage>
</organism>
<dbReference type="PANTHER" id="PTHR32182">
    <property type="entry name" value="DNA REPLICATION AND REPAIR PROTEIN RECF"/>
    <property type="match status" value="1"/>
</dbReference>
<dbReference type="Gene3D" id="1.20.1050.90">
    <property type="entry name" value="RecF/RecN/SMC, N-terminal domain"/>
    <property type="match status" value="1"/>
</dbReference>
<dbReference type="InterPro" id="IPR018078">
    <property type="entry name" value="DNA-binding_RecF_CS"/>
</dbReference>
<feature type="binding site" evidence="9">
    <location>
        <begin position="30"/>
        <end position="37"/>
    </location>
    <ligand>
        <name>ATP</name>
        <dbReference type="ChEBI" id="CHEBI:30616"/>
    </ligand>
</feature>
<keyword evidence="5 9" id="KW-0235">DNA replication</keyword>
<protein>
    <recommendedName>
        <fullName evidence="3 9">DNA replication and repair protein RecF</fullName>
    </recommendedName>
</protein>
<dbReference type="Pfam" id="PF02463">
    <property type="entry name" value="SMC_N"/>
    <property type="match status" value="1"/>
</dbReference>
<dbReference type="InterPro" id="IPR003395">
    <property type="entry name" value="RecF/RecN/SMC_N"/>
</dbReference>
<dbReference type="GO" id="GO:0006302">
    <property type="term" value="P:double-strand break repair"/>
    <property type="evidence" value="ECO:0007669"/>
    <property type="project" value="TreeGrafter"/>
</dbReference>
<evidence type="ECO:0000313" key="12">
    <source>
        <dbReference type="Proteomes" id="UP000192342"/>
    </source>
</evidence>
<evidence type="ECO:0000256" key="8">
    <source>
        <dbReference type="ARBA" id="ARBA00023125"/>
    </source>
</evidence>
<evidence type="ECO:0000256" key="7">
    <source>
        <dbReference type="ARBA" id="ARBA00022840"/>
    </source>
</evidence>
<evidence type="ECO:0000256" key="3">
    <source>
        <dbReference type="ARBA" id="ARBA00020170"/>
    </source>
</evidence>
<keyword evidence="9" id="KW-0234">DNA repair</keyword>
<dbReference type="HAMAP" id="MF_00365">
    <property type="entry name" value="RecF"/>
    <property type="match status" value="1"/>
</dbReference>
<comment type="function">
    <text evidence="9">The RecF protein is involved in DNA metabolism; it is required for DNA replication and normal SOS inducibility. RecF binds preferentially to single-stranded, linear DNA. It also seems to bind ATP.</text>
</comment>
<comment type="similarity">
    <text evidence="2 9">Belongs to the RecF family.</text>
</comment>
<dbReference type="GO" id="GO:0005524">
    <property type="term" value="F:ATP binding"/>
    <property type="evidence" value="ECO:0007669"/>
    <property type="project" value="UniProtKB-UniRule"/>
</dbReference>
<sequence>MYLDSLSIQGLRCLERVELSLDSKRNVFIGDNGAGKTSLLEAIYLLGRGHSFRTANSRRLIQDERDQCVVRAQVQNAHGRLPVGILKTADATRVKLGQDTGIKLSELARACPVLVLEPGQHRLVEDGPVLRRRFLDWSVFHVEHAYHEEWRRFSRALKQRNALLRTAQHAMLPTWTRELVSAALKVDQFRRQVFQELLPLINHLLTCFLGEEHGLRIQYRSGWLADSSLEEQYAKQLSQDVERGFTQSGPHRAEIRVSVERHAARDSLSRGQQKLLITAMLLGQAQHFAQRNGISPILLIDDLGSELGQGARATLYEFLKSYSGQIFVTALDADQIPDEWNKVAKMFHVKHGSIEAMV</sequence>
<dbReference type="Gene3D" id="3.40.50.300">
    <property type="entry name" value="P-loop containing nucleotide triphosphate hydrolases"/>
    <property type="match status" value="1"/>
</dbReference>
<name>A0A1Y1SIS6_9GAMM</name>
<dbReference type="SUPFAM" id="SSF52540">
    <property type="entry name" value="P-loop containing nucleoside triphosphate hydrolases"/>
    <property type="match status" value="1"/>
</dbReference>
<feature type="domain" description="RecF/RecN/SMC N-terminal" evidence="10">
    <location>
        <begin position="2"/>
        <end position="353"/>
    </location>
</feature>
<accession>A0A1Y1SIS6</accession>
<evidence type="ECO:0000256" key="5">
    <source>
        <dbReference type="ARBA" id="ARBA00022705"/>
    </source>
</evidence>
<dbReference type="PROSITE" id="PS00617">
    <property type="entry name" value="RECF_1"/>
    <property type="match status" value="1"/>
</dbReference>
<keyword evidence="8 9" id="KW-0238">DNA-binding</keyword>
<keyword evidence="7 9" id="KW-0067">ATP-binding</keyword>
<keyword evidence="9" id="KW-0227">DNA damage</keyword>
<dbReference type="Proteomes" id="UP000192342">
    <property type="component" value="Unassembled WGS sequence"/>
</dbReference>
<dbReference type="NCBIfam" id="TIGR00611">
    <property type="entry name" value="recf"/>
    <property type="match status" value="1"/>
</dbReference>
<dbReference type="STRING" id="1317117.ATO7_06735"/>
<dbReference type="PANTHER" id="PTHR32182:SF0">
    <property type="entry name" value="DNA REPLICATION AND REPAIR PROTEIN RECF"/>
    <property type="match status" value="1"/>
</dbReference>
<evidence type="ECO:0000259" key="10">
    <source>
        <dbReference type="Pfam" id="PF02463"/>
    </source>
</evidence>
<keyword evidence="6 9" id="KW-0547">Nucleotide-binding</keyword>
<evidence type="ECO:0000256" key="2">
    <source>
        <dbReference type="ARBA" id="ARBA00008016"/>
    </source>
</evidence>
<evidence type="ECO:0000256" key="4">
    <source>
        <dbReference type="ARBA" id="ARBA00022490"/>
    </source>
</evidence>
<keyword evidence="12" id="KW-1185">Reference proteome</keyword>
<evidence type="ECO:0000256" key="6">
    <source>
        <dbReference type="ARBA" id="ARBA00022741"/>
    </source>
</evidence>
<dbReference type="GO" id="GO:0009432">
    <property type="term" value="P:SOS response"/>
    <property type="evidence" value="ECO:0007669"/>
    <property type="project" value="UniProtKB-UniRule"/>
</dbReference>
<proteinExistence type="inferred from homology"/>
<dbReference type="InterPro" id="IPR042174">
    <property type="entry name" value="RecF_2"/>
</dbReference>
<dbReference type="AlphaFoldDB" id="A0A1Y1SIS6"/>
<keyword evidence="4 9" id="KW-0963">Cytoplasm</keyword>
<evidence type="ECO:0000313" key="11">
    <source>
        <dbReference type="EMBL" id="ORE89556.1"/>
    </source>
</evidence>
<dbReference type="InterPro" id="IPR027417">
    <property type="entry name" value="P-loop_NTPase"/>
</dbReference>
<dbReference type="InterPro" id="IPR001238">
    <property type="entry name" value="DNA-binding_RecF"/>
</dbReference>